<dbReference type="CDD" id="cd00077">
    <property type="entry name" value="HDc"/>
    <property type="match status" value="1"/>
</dbReference>
<dbReference type="PROSITE" id="PS51831">
    <property type="entry name" value="HD"/>
    <property type="match status" value="1"/>
</dbReference>
<dbReference type="KEGG" id="bsol:FSW04_15795"/>
<organism evidence="6 7">
    <name type="scientific">Baekduia soli</name>
    <dbReference type="NCBI Taxonomy" id="496014"/>
    <lineage>
        <taxon>Bacteria</taxon>
        <taxon>Bacillati</taxon>
        <taxon>Actinomycetota</taxon>
        <taxon>Thermoleophilia</taxon>
        <taxon>Solirubrobacterales</taxon>
        <taxon>Baekduiaceae</taxon>
        <taxon>Baekduia</taxon>
    </lineage>
</organism>
<dbReference type="InterPro" id="IPR037522">
    <property type="entry name" value="HD_GYP_dom"/>
</dbReference>
<evidence type="ECO:0000313" key="7">
    <source>
        <dbReference type="Proteomes" id="UP000321805"/>
    </source>
</evidence>
<dbReference type="PROSITE" id="PS51832">
    <property type="entry name" value="HD_GYP"/>
    <property type="match status" value="1"/>
</dbReference>
<dbReference type="AlphaFoldDB" id="A0A5B8U890"/>
<accession>A0A5B8U890</accession>
<name>A0A5B8U890_9ACTN</name>
<reference evidence="6 7" key="1">
    <citation type="journal article" date="2018" name="J. Microbiol.">
        <title>Baekduia soli gen. nov., sp. nov., a novel bacterium isolated from the soil of Baekdu Mountain and proposal of a novel family name, Baekduiaceae fam. nov.</title>
        <authorList>
            <person name="An D.S."/>
            <person name="Siddiqi M.Z."/>
            <person name="Kim K.H."/>
            <person name="Yu H.S."/>
            <person name="Im W.T."/>
        </authorList>
    </citation>
    <scope>NUCLEOTIDE SEQUENCE [LARGE SCALE GENOMIC DNA]</scope>
    <source>
        <strain evidence="6 7">BR7-21</strain>
    </source>
</reference>
<dbReference type="Gene3D" id="1.10.3210.10">
    <property type="entry name" value="Hypothetical protein af1432"/>
    <property type="match status" value="1"/>
</dbReference>
<dbReference type="InterPro" id="IPR000160">
    <property type="entry name" value="GGDEF_dom"/>
</dbReference>
<keyword evidence="1" id="KW-0175">Coiled coil</keyword>
<dbReference type="Gene3D" id="3.30.70.270">
    <property type="match status" value="1"/>
</dbReference>
<feature type="compositionally biased region" description="Basic and acidic residues" evidence="2">
    <location>
        <begin position="25"/>
        <end position="42"/>
    </location>
</feature>
<sequence>MPRTFTDPAFCGPGRMPSRTSRSRSGGDRRCVHHHGDSHEPAGAHVDAAGVPGARDLNKDALGGWATRPFTESRRLRDELRVTQARIAALEAERTDYLRRDRRVAGVLTHDAFREAAAAALRGSQRRGEPAALVLADIDGFRALNGRRGSAAGDEALSVVGAHLRELVRGGDIVGRTGADELAVIMPGAPLTGARGVAERLVAALEQSGPVTVSVGIAVDGGTAHLDGLLADGAEVLERARQAGGGRVGMPGRVQAPAEPSRGAIGALALALAERDRPTGEHSEKVVALAGAVARRLGLDSEDVERIAAAALLHDVGKVAVPDRILRKPGPLDEAEWRVMREHSLVGERILRAVPGLGPVARIVRHCHEHVDGGGYPDGLRDEAIPLGSRIVAVCDAYDAMTSDRPWREAMLPAQAAAELRAGAGTRFDPRIVDALLGYVADCTPVDYAARSAA</sequence>
<feature type="compositionally biased region" description="Low complexity" evidence="2">
    <location>
        <begin position="12"/>
        <end position="24"/>
    </location>
</feature>
<dbReference type="EMBL" id="CP042430">
    <property type="protein sequence ID" value="QEC48892.1"/>
    <property type="molecule type" value="Genomic_DNA"/>
</dbReference>
<evidence type="ECO:0000259" key="4">
    <source>
        <dbReference type="PROSITE" id="PS51831"/>
    </source>
</evidence>
<dbReference type="Proteomes" id="UP000321805">
    <property type="component" value="Chromosome"/>
</dbReference>
<dbReference type="InterPro" id="IPR003607">
    <property type="entry name" value="HD/PDEase_dom"/>
</dbReference>
<dbReference type="InterPro" id="IPR006674">
    <property type="entry name" value="HD_domain"/>
</dbReference>
<dbReference type="Pfam" id="PF00990">
    <property type="entry name" value="GGDEF"/>
    <property type="match status" value="1"/>
</dbReference>
<dbReference type="NCBIfam" id="TIGR00254">
    <property type="entry name" value="GGDEF"/>
    <property type="match status" value="1"/>
</dbReference>
<dbReference type="SMART" id="SM00471">
    <property type="entry name" value="HDc"/>
    <property type="match status" value="1"/>
</dbReference>
<dbReference type="InterPro" id="IPR043128">
    <property type="entry name" value="Rev_trsase/Diguanyl_cyclase"/>
</dbReference>
<evidence type="ECO:0000259" key="3">
    <source>
        <dbReference type="PROSITE" id="PS50887"/>
    </source>
</evidence>
<dbReference type="OrthoDB" id="9802066at2"/>
<dbReference type="PROSITE" id="PS50887">
    <property type="entry name" value="GGDEF"/>
    <property type="match status" value="1"/>
</dbReference>
<dbReference type="InterPro" id="IPR006675">
    <property type="entry name" value="HDIG_dom"/>
</dbReference>
<dbReference type="InterPro" id="IPR052020">
    <property type="entry name" value="Cyclic_di-GMP/3'3'-cGAMP_PDE"/>
</dbReference>
<evidence type="ECO:0000256" key="2">
    <source>
        <dbReference type="SAM" id="MobiDB-lite"/>
    </source>
</evidence>
<keyword evidence="7" id="KW-1185">Reference proteome</keyword>
<proteinExistence type="predicted"/>
<dbReference type="InterPro" id="IPR029787">
    <property type="entry name" value="Nucleotide_cyclase"/>
</dbReference>
<dbReference type="SUPFAM" id="SSF109604">
    <property type="entry name" value="HD-domain/PDEase-like"/>
    <property type="match status" value="1"/>
</dbReference>
<feature type="domain" description="HD" evidence="4">
    <location>
        <begin position="279"/>
        <end position="401"/>
    </location>
</feature>
<dbReference type="SUPFAM" id="SSF55073">
    <property type="entry name" value="Nucleotide cyclase"/>
    <property type="match status" value="1"/>
</dbReference>
<gene>
    <name evidence="6" type="ORF">FSW04_15795</name>
</gene>
<feature type="domain" description="GGDEF" evidence="3">
    <location>
        <begin position="129"/>
        <end position="253"/>
    </location>
</feature>
<feature type="domain" description="HD-GYP" evidence="5">
    <location>
        <begin position="257"/>
        <end position="452"/>
    </location>
</feature>
<feature type="region of interest" description="Disordered" evidence="2">
    <location>
        <begin position="1"/>
        <end position="52"/>
    </location>
</feature>
<evidence type="ECO:0000313" key="6">
    <source>
        <dbReference type="EMBL" id="QEC48892.1"/>
    </source>
</evidence>
<evidence type="ECO:0000259" key="5">
    <source>
        <dbReference type="PROSITE" id="PS51832"/>
    </source>
</evidence>
<dbReference type="PANTHER" id="PTHR45228">
    <property type="entry name" value="CYCLIC DI-GMP PHOSPHODIESTERASE TM_0186-RELATED"/>
    <property type="match status" value="1"/>
</dbReference>
<dbReference type="CDD" id="cd01949">
    <property type="entry name" value="GGDEF"/>
    <property type="match status" value="1"/>
</dbReference>
<dbReference type="SMART" id="SM00267">
    <property type="entry name" value="GGDEF"/>
    <property type="match status" value="1"/>
</dbReference>
<feature type="coiled-coil region" evidence="1">
    <location>
        <begin position="73"/>
        <end position="100"/>
    </location>
</feature>
<evidence type="ECO:0000256" key="1">
    <source>
        <dbReference type="SAM" id="Coils"/>
    </source>
</evidence>
<dbReference type="NCBIfam" id="TIGR00277">
    <property type="entry name" value="HDIG"/>
    <property type="match status" value="1"/>
</dbReference>
<dbReference type="Pfam" id="PF13487">
    <property type="entry name" value="HD_5"/>
    <property type="match status" value="1"/>
</dbReference>
<protein>
    <submittedName>
        <fullName evidence="6">Diguanylate cyclase</fullName>
    </submittedName>
</protein>